<evidence type="ECO:0000313" key="2">
    <source>
        <dbReference type="EMBL" id="MFD0316900.1"/>
    </source>
</evidence>
<feature type="transmembrane region" description="Helical" evidence="1">
    <location>
        <begin position="35"/>
        <end position="55"/>
    </location>
</feature>
<keyword evidence="3" id="KW-1185">Reference proteome</keyword>
<proteinExistence type="predicted"/>
<protein>
    <submittedName>
        <fullName evidence="2">Uncharacterized protein</fullName>
    </submittedName>
</protein>
<dbReference type="EMBL" id="JBHTEB010000001">
    <property type="protein sequence ID" value="MFD0316900.1"/>
    <property type="molecule type" value="Genomic_DNA"/>
</dbReference>
<feature type="transmembrane region" description="Helical" evidence="1">
    <location>
        <begin position="7"/>
        <end position="29"/>
    </location>
</feature>
<sequence length="130" mass="13783">MLARLPLPYLLLMAATATALLCLATYRWLRPPRAAIAAVAAMSVAACLGMAGVGAVESELWSARQMLVLYSFCWTGLALGLFLIRHGLTAYGDQVRRDPHGPPPPFPTGYVVVFCAAVAAMCALAYLAAN</sequence>
<keyword evidence="1" id="KW-0812">Transmembrane</keyword>
<keyword evidence="1" id="KW-0472">Membrane</keyword>
<evidence type="ECO:0000313" key="3">
    <source>
        <dbReference type="Proteomes" id="UP001597023"/>
    </source>
</evidence>
<reference evidence="3" key="1">
    <citation type="journal article" date="2019" name="Int. J. Syst. Evol. Microbiol.">
        <title>The Global Catalogue of Microorganisms (GCM) 10K type strain sequencing project: providing services to taxonomists for standard genome sequencing and annotation.</title>
        <authorList>
            <consortium name="The Broad Institute Genomics Platform"/>
            <consortium name="The Broad Institute Genome Sequencing Center for Infectious Disease"/>
            <person name="Wu L."/>
            <person name="Ma J."/>
        </authorList>
    </citation>
    <scope>NUCLEOTIDE SEQUENCE [LARGE SCALE GENOMIC DNA]</scope>
    <source>
        <strain evidence="3">CGMCC 4.7400</strain>
    </source>
</reference>
<name>A0ABW2WEU9_9ACTN</name>
<organism evidence="2 3">
    <name type="scientific">Streptomyces flavalbus</name>
    <dbReference type="NCBI Taxonomy" id="2665155"/>
    <lineage>
        <taxon>Bacteria</taxon>
        <taxon>Bacillati</taxon>
        <taxon>Actinomycetota</taxon>
        <taxon>Actinomycetes</taxon>
        <taxon>Kitasatosporales</taxon>
        <taxon>Streptomycetaceae</taxon>
        <taxon>Streptomyces</taxon>
    </lineage>
</organism>
<evidence type="ECO:0000256" key="1">
    <source>
        <dbReference type="SAM" id="Phobius"/>
    </source>
</evidence>
<feature type="transmembrane region" description="Helical" evidence="1">
    <location>
        <begin position="67"/>
        <end position="88"/>
    </location>
</feature>
<keyword evidence="1" id="KW-1133">Transmembrane helix</keyword>
<gene>
    <name evidence="2" type="ORF">ACFQZ6_22330</name>
</gene>
<dbReference type="RefSeq" id="WP_381611787.1">
    <property type="nucleotide sequence ID" value="NZ_JBHTEB010000001.1"/>
</dbReference>
<comment type="caution">
    <text evidence="2">The sequence shown here is derived from an EMBL/GenBank/DDBJ whole genome shotgun (WGS) entry which is preliminary data.</text>
</comment>
<accession>A0ABW2WEU9</accession>
<dbReference type="Proteomes" id="UP001597023">
    <property type="component" value="Unassembled WGS sequence"/>
</dbReference>
<feature type="transmembrane region" description="Helical" evidence="1">
    <location>
        <begin position="108"/>
        <end position="129"/>
    </location>
</feature>